<evidence type="ECO:0000313" key="5">
    <source>
        <dbReference type="Proteomes" id="UP000249902"/>
    </source>
</evidence>
<proteinExistence type="predicted"/>
<dbReference type="SUPFAM" id="SSF55729">
    <property type="entry name" value="Acyl-CoA N-acyltransferases (Nat)"/>
    <property type="match status" value="1"/>
</dbReference>
<dbReference type="InterPro" id="IPR000182">
    <property type="entry name" value="GNAT_dom"/>
</dbReference>
<dbReference type="EMBL" id="UAVP01000003">
    <property type="protein sequence ID" value="SQA74620.1"/>
    <property type="molecule type" value="Genomic_DNA"/>
</dbReference>
<dbReference type="InterPro" id="IPR016181">
    <property type="entry name" value="Acyl_CoA_acyltransferase"/>
</dbReference>
<keyword evidence="3" id="KW-0012">Acyltransferase</keyword>
<evidence type="ECO:0000313" key="4">
    <source>
        <dbReference type="Proteomes" id="UP000217301"/>
    </source>
</evidence>
<dbReference type="AlphaFoldDB" id="A0AAX2I8F3"/>
<evidence type="ECO:0000313" key="3">
    <source>
        <dbReference type="EMBL" id="SQA74620.1"/>
    </source>
</evidence>
<keyword evidence="3" id="KW-0808">Transferase</keyword>
<evidence type="ECO:0000259" key="1">
    <source>
        <dbReference type="PROSITE" id="PS51186"/>
    </source>
</evidence>
<gene>
    <name evidence="3" type="primary">speG</name>
    <name evidence="2" type="ORF">CGC55_13270</name>
    <name evidence="3" type="ORF">NCTC11653_00511</name>
</gene>
<dbReference type="Gene3D" id="3.40.630.30">
    <property type="match status" value="1"/>
</dbReference>
<dbReference type="PROSITE" id="PS51186">
    <property type="entry name" value="GNAT"/>
    <property type="match status" value="1"/>
</dbReference>
<keyword evidence="4" id="KW-1185">Reference proteome</keyword>
<reference evidence="4" key="2">
    <citation type="submission" date="2017-06" db="EMBL/GenBank/DDBJ databases">
        <title>Capnocytophaga spp. assemblies.</title>
        <authorList>
            <person name="Gulvik C.A."/>
        </authorList>
    </citation>
    <scope>NUCLEOTIDE SEQUENCE [LARGE SCALE GENOMIC DNA]</scope>
    <source>
        <strain evidence="4">KC1668</strain>
    </source>
</reference>
<dbReference type="GO" id="GO:0004145">
    <property type="term" value="F:diamine N-acetyltransferase activity"/>
    <property type="evidence" value="ECO:0007669"/>
    <property type="project" value="UniProtKB-EC"/>
</dbReference>
<dbReference type="KEGG" id="cspu:CGC55_13270"/>
<name>A0AAX2I8F3_CAPSP</name>
<dbReference type="Pfam" id="PF13302">
    <property type="entry name" value="Acetyltransf_3"/>
    <property type="match status" value="1"/>
</dbReference>
<dbReference type="EMBL" id="CP022385">
    <property type="protein sequence ID" value="ATA85409.1"/>
    <property type="molecule type" value="Genomic_DNA"/>
</dbReference>
<organism evidence="3 5">
    <name type="scientific">Capnocytophaga sputigena</name>
    <dbReference type="NCBI Taxonomy" id="1019"/>
    <lineage>
        <taxon>Bacteria</taxon>
        <taxon>Pseudomonadati</taxon>
        <taxon>Bacteroidota</taxon>
        <taxon>Flavobacteriia</taxon>
        <taxon>Flavobacteriales</taxon>
        <taxon>Flavobacteriaceae</taxon>
        <taxon>Capnocytophaga</taxon>
    </lineage>
</organism>
<dbReference type="EC" id="2.3.1.57" evidence="3"/>
<dbReference type="PANTHER" id="PTHR43415">
    <property type="entry name" value="SPERMIDINE N(1)-ACETYLTRANSFERASE"/>
    <property type="match status" value="1"/>
</dbReference>
<protein>
    <submittedName>
        <fullName evidence="2">GNAT family N-acetyltransferase</fullName>
    </submittedName>
    <submittedName>
        <fullName evidence="3">Spermidine N(1)-acetyltransferase</fullName>
        <ecNumber evidence="3">2.3.1.57</ecNumber>
    </submittedName>
</protein>
<accession>A0AAX2I8F3</accession>
<dbReference type="Proteomes" id="UP000217301">
    <property type="component" value="Chromosome"/>
</dbReference>
<dbReference type="Proteomes" id="UP000249902">
    <property type="component" value="Unassembled WGS sequence"/>
</dbReference>
<reference evidence="3 5" key="3">
    <citation type="submission" date="2018-06" db="EMBL/GenBank/DDBJ databases">
        <authorList>
            <consortium name="Pathogen Informatics"/>
            <person name="Doyle S."/>
        </authorList>
    </citation>
    <scope>NUCLEOTIDE SEQUENCE [LARGE SCALE GENOMIC DNA]</scope>
    <source>
        <strain evidence="3 5">NCTC11653</strain>
    </source>
</reference>
<dbReference type="RefSeq" id="WP_095909134.1">
    <property type="nucleotide sequence ID" value="NZ_CP022385.1"/>
</dbReference>
<dbReference type="PANTHER" id="PTHR43415:SF3">
    <property type="entry name" value="GNAT-FAMILY ACETYLTRANSFERASE"/>
    <property type="match status" value="1"/>
</dbReference>
<feature type="domain" description="N-acetyltransferase" evidence="1">
    <location>
        <begin position="2"/>
        <end position="160"/>
    </location>
</feature>
<dbReference type="CDD" id="cd04301">
    <property type="entry name" value="NAT_SF"/>
    <property type="match status" value="1"/>
</dbReference>
<reference evidence="2" key="1">
    <citation type="journal article" date="2017" name="Genome Announc.">
        <title>Twelve Complete Reference Genomes of Clinical Isolates in the Capnocytophaga Genus.</title>
        <authorList>
            <person name="Villarma A."/>
            <person name="Gulvik C.A."/>
            <person name="Rowe L.A."/>
            <person name="Sheth M."/>
            <person name="Juieng P."/>
            <person name="Nicholson A.C."/>
            <person name="Loparev V.N."/>
            <person name="McQuiston J.R."/>
        </authorList>
    </citation>
    <scope>NUCLEOTIDE SEQUENCE</scope>
    <source>
        <strain evidence="2">KC1668</strain>
    </source>
</reference>
<evidence type="ECO:0000313" key="2">
    <source>
        <dbReference type="EMBL" id="ATA85409.1"/>
    </source>
</evidence>
<sequence>MIKLRALEPEDIDFLYHLENEESLWEVSETQLPFAKHLLQDYIQHAHQDIYEAKQYRYVIALNEEPLGCVDLYDFSPKHHRAAVGIALLPAYQGKGYAKKALQLLISNVQKYLDLHQLIAYIPTDNIVSIALFEKIGFTCSGVQKDWLYSQGKYKDVALYQLFFGR</sequence>